<dbReference type="Pfam" id="PF13439">
    <property type="entry name" value="Glyco_transf_4"/>
    <property type="match status" value="1"/>
</dbReference>
<protein>
    <recommendedName>
        <fullName evidence="1">Glycosyltransferase subfamily 4-like N-terminal domain-containing protein</fullName>
    </recommendedName>
</protein>
<evidence type="ECO:0000313" key="3">
    <source>
        <dbReference type="Proteomes" id="UP000234328"/>
    </source>
</evidence>
<comment type="caution">
    <text evidence="2">The sequence shown here is derived from an EMBL/GenBank/DDBJ whole genome shotgun (WGS) entry which is preliminary data.</text>
</comment>
<dbReference type="Gene3D" id="3.40.50.2000">
    <property type="entry name" value="Glycogen Phosphorylase B"/>
    <property type="match status" value="2"/>
</dbReference>
<proteinExistence type="predicted"/>
<dbReference type="RefSeq" id="WP_102070735.1">
    <property type="nucleotide sequence ID" value="NZ_PDNV01000009.1"/>
</dbReference>
<organism evidence="2 3">
    <name type="scientific">Pollutimonas nitritireducens</name>
    <dbReference type="NCBI Taxonomy" id="2045209"/>
    <lineage>
        <taxon>Bacteria</taxon>
        <taxon>Pseudomonadati</taxon>
        <taxon>Pseudomonadota</taxon>
        <taxon>Betaproteobacteria</taxon>
        <taxon>Burkholderiales</taxon>
        <taxon>Alcaligenaceae</taxon>
        <taxon>Pollutimonas</taxon>
    </lineage>
</organism>
<dbReference type="InterPro" id="IPR028098">
    <property type="entry name" value="Glyco_trans_4-like_N"/>
</dbReference>
<reference evidence="2 3" key="1">
    <citation type="submission" date="2017-10" db="EMBL/GenBank/DDBJ databases">
        <title>Two draft genome sequences of Pusillimonas sp. strains isolated from a nitrate- and radionuclide-contaminated groundwater in Russia.</title>
        <authorList>
            <person name="Grouzdev D.S."/>
            <person name="Tourova T.P."/>
            <person name="Goeva M.A."/>
            <person name="Babich T.L."/>
            <person name="Sokolova D.S."/>
            <person name="Abdullin R."/>
            <person name="Poltaraus A.B."/>
            <person name="Toshchakov S.V."/>
            <person name="Nazina T.N."/>
        </authorList>
    </citation>
    <scope>NUCLEOTIDE SEQUENCE [LARGE SCALE GENOMIC DNA]</scope>
    <source>
        <strain evidence="2 3">JR1/69-2-13</strain>
    </source>
</reference>
<evidence type="ECO:0000313" key="2">
    <source>
        <dbReference type="EMBL" id="PLC52990.1"/>
    </source>
</evidence>
<dbReference type="SUPFAM" id="SSF53756">
    <property type="entry name" value="UDP-Glycosyltransferase/glycogen phosphorylase"/>
    <property type="match status" value="1"/>
</dbReference>
<dbReference type="OrthoDB" id="9794575at2"/>
<name>A0A2N4UD88_9BURK</name>
<accession>A0A2N4UD88</accession>
<dbReference type="AlphaFoldDB" id="A0A2N4UD88"/>
<feature type="domain" description="Glycosyltransferase subfamily 4-like N-terminal" evidence="1">
    <location>
        <begin position="131"/>
        <end position="236"/>
    </location>
</feature>
<sequence length="445" mass="49934">MNDRKKRILLISCFFYPQNRIPVLRIGQWAKYWASEGHEVTVLTTKKYSFMGPFGLDPDLPAEVLVIEVPSLPQIFDRAKPNTEGGKSHTASEPINAESGFKKKVRSLRGYIGSTVDIHDFWIGPAYKTGMKLLAENRYDAIVSSYSPPAAHMVASKLKERHPELVWFADFRDLWANNHITSAKGVFKWIESARENRCLRGRANAIITVSKPLAIDLQARHPELPVWVIENGFDPQEFPRWMQAVSDGPQLTGNITICYAGTIYPNRRDPTPLFNAVNELIDSGQVSAEKITIEFYGQNEKELAEIIQRTRANRHNIIKIKGFVSRQVSLEAQGRSDLLLLLESGEPLARGMLTGKVFEYLVSGIPILAVGIDNTHAAGELLENTGTGYCASDSDELKRLLLAAIELKYFSFYRPRKDLIAKFSRQIQAQSIIDRLAAFQGAPSC</sequence>
<evidence type="ECO:0000259" key="1">
    <source>
        <dbReference type="Pfam" id="PF13439"/>
    </source>
</evidence>
<dbReference type="Proteomes" id="UP000234328">
    <property type="component" value="Unassembled WGS sequence"/>
</dbReference>
<gene>
    <name evidence="2" type="ORF">CR155_14360</name>
</gene>
<dbReference type="EMBL" id="PDNV01000009">
    <property type="protein sequence ID" value="PLC52990.1"/>
    <property type="molecule type" value="Genomic_DNA"/>
</dbReference>
<keyword evidence="3" id="KW-1185">Reference proteome</keyword>
<dbReference type="GO" id="GO:0016757">
    <property type="term" value="F:glycosyltransferase activity"/>
    <property type="evidence" value="ECO:0007669"/>
    <property type="project" value="UniProtKB-ARBA"/>
</dbReference>